<organism evidence="2 3">
    <name type="scientific">Elysia crispata</name>
    <name type="common">lettuce slug</name>
    <dbReference type="NCBI Taxonomy" id="231223"/>
    <lineage>
        <taxon>Eukaryota</taxon>
        <taxon>Metazoa</taxon>
        <taxon>Spiralia</taxon>
        <taxon>Lophotrochozoa</taxon>
        <taxon>Mollusca</taxon>
        <taxon>Gastropoda</taxon>
        <taxon>Heterobranchia</taxon>
        <taxon>Euthyneura</taxon>
        <taxon>Panpulmonata</taxon>
        <taxon>Sacoglossa</taxon>
        <taxon>Placobranchoidea</taxon>
        <taxon>Plakobranchidae</taxon>
        <taxon>Elysia</taxon>
    </lineage>
</organism>
<protein>
    <submittedName>
        <fullName evidence="2">Uncharacterized protein</fullName>
    </submittedName>
</protein>
<dbReference type="AlphaFoldDB" id="A0AAE1CPH6"/>
<accession>A0AAE1CPH6</accession>
<name>A0AAE1CPH6_9GAST</name>
<dbReference type="EMBL" id="JAWDGP010007346">
    <property type="protein sequence ID" value="KAK3724273.1"/>
    <property type="molecule type" value="Genomic_DNA"/>
</dbReference>
<reference evidence="2" key="1">
    <citation type="journal article" date="2023" name="G3 (Bethesda)">
        <title>A reference genome for the long-term kleptoplast-retaining sea slug Elysia crispata morphotype clarki.</title>
        <authorList>
            <person name="Eastman K.E."/>
            <person name="Pendleton A.L."/>
            <person name="Shaikh M.A."/>
            <person name="Suttiyut T."/>
            <person name="Ogas R."/>
            <person name="Tomko P."/>
            <person name="Gavelis G."/>
            <person name="Widhalm J.R."/>
            <person name="Wisecaver J.H."/>
        </authorList>
    </citation>
    <scope>NUCLEOTIDE SEQUENCE</scope>
    <source>
        <strain evidence="2">ECLA1</strain>
    </source>
</reference>
<evidence type="ECO:0000313" key="3">
    <source>
        <dbReference type="Proteomes" id="UP001283361"/>
    </source>
</evidence>
<proteinExistence type="predicted"/>
<gene>
    <name evidence="2" type="ORF">RRG08_043272</name>
</gene>
<evidence type="ECO:0000313" key="2">
    <source>
        <dbReference type="EMBL" id="KAK3724273.1"/>
    </source>
</evidence>
<keyword evidence="3" id="KW-1185">Reference proteome</keyword>
<dbReference type="Proteomes" id="UP001283361">
    <property type="component" value="Unassembled WGS sequence"/>
</dbReference>
<sequence>MHRRRSELSLTDSPLTTQRATSDRIIYSPFRTGHRRRVIDLEGKSPHSLTTEGVGGWVGQAFINSHRDYPPCCDYVTPQARRRGVSKPSHDSCLKPGIRSSFSA</sequence>
<evidence type="ECO:0000256" key="1">
    <source>
        <dbReference type="SAM" id="MobiDB-lite"/>
    </source>
</evidence>
<feature type="region of interest" description="Disordered" evidence="1">
    <location>
        <begin position="81"/>
        <end position="104"/>
    </location>
</feature>
<comment type="caution">
    <text evidence="2">The sequence shown here is derived from an EMBL/GenBank/DDBJ whole genome shotgun (WGS) entry which is preliminary data.</text>
</comment>